<protein>
    <submittedName>
        <fullName evidence="1">Uncharacterized protein</fullName>
    </submittedName>
</protein>
<name>A0A139WQ59_9CYAN</name>
<accession>A0A139WQ59</accession>
<evidence type="ECO:0000313" key="2">
    <source>
        <dbReference type="Proteomes" id="UP000076925"/>
    </source>
</evidence>
<keyword evidence="2" id="KW-1185">Reference proteome</keyword>
<dbReference type="AlphaFoldDB" id="A0A139WQ59"/>
<dbReference type="EMBL" id="ANNX02000078">
    <property type="protein sequence ID" value="KYC34555.1"/>
    <property type="molecule type" value="Genomic_DNA"/>
</dbReference>
<reference evidence="1 2" key="1">
    <citation type="journal article" date="2013" name="Genome Biol. Evol.">
        <title>Genomes of Stigonematalean cyanobacteria (subsection V) and the evolution of oxygenic photosynthesis from prokaryotes to plastids.</title>
        <authorList>
            <person name="Dagan T."/>
            <person name="Roettger M."/>
            <person name="Stucken K."/>
            <person name="Landan G."/>
            <person name="Koch R."/>
            <person name="Major P."/>
            <person name="Gould S.B."/>
            <person name="Goremykin V.V."/>
            <person name="Rippka R."/>
            <person name="Tandeau de Marsac N."/>
            <person name="Gugger M."/>
            <person name="Lockhart P.J."/>
            <person name="Allen J.F."/>
            <person name="Brune I."/>
            <person name="Maus I."/>
            <person name="Puhler A."/>
            <person name="Martin W.F."/>
        </authorList>
    </citation>
    <scope>NUCLEOTIDE SEQUENCE [LARGE SCALE GENOMIC DNA]</scope>
    <source>
        <strain evidence="1 2">PCC 7110</strain>
    </source>
</reference>
<comment type="caution">
    <text evidence="1">The sequence shown here is derived from an EMBL/GenBank/DDBJ whole genome shotgun (WGS) entry which is preliminary data.</text>
</comment>
<sequence>MKIDGHPNFLEDGLVLCRVEAQEQQLLYSFISSSQLDQLATIYGELYDVIPRLVGKCFSSYQPFPKEALDEYLQIHRRYTEAVENGHIGDEYLQSCKGCSYLFAENHVVCAPQPLGWYGVDCPDKRWVPQRALRPYEDDAVVAGLNQGLELCNVAKRDCMILVRDEYTSRWFSFNFDGVLYPSSDKLTELDDIAGLATYVDYFRHRKIVECNYSTADYIDRWRYELANTNVTIDVTDNRIIVREGKSLGSKFHEFKLNGQPFNAYSYACPCDLRNNYNLVSLVDYLKRRSHKKEVP</sequence>
<dbReference type="STRING" id="128403.WA1_51105"/>
<gene>
    <name evidence="1" type="ORF">WA1_51105</name>
</gene>
<dbReference type="Proteomes" id="UP000076925">
    <property type="component" value="Unassembled WGS sequence"/>
</dbReference>
<proteinExistence type="predicted"/>
<evidence type="ECO:0000313" key="1">
    <source>
        <dbReference type="EMBL" id="KYC34555.1"/>
    </source>
</evidence>
<organism evidence="1 2">
    <name type="scientific">Scytonema hofmannii PCC 7110</name>
    <dbReference type="NCBI Taxonomy" id="128403"/>
    <lineage>
        <taxon>Bacteria</taxon>
        <taxon>Bacillati</taxon>
        <taxon>Cyanobacteriota</taxon>
        <taxon>Cyanophyceae</taxon>
        <taxon>Nostocales</taxon>
        <taxon>Scytonemataceae</taxon>
        <taxon>Scytonema</taxon>
    </lineage>
</organism>